<protein>
    <submittedName>
        <fullName evidence="2">Uncharacterized protein</fullName>
    </submittedName>
</protein>
<feature type="region of interest" description="Disordered" evidence="1">
    <location>
        <begin position="58"/>
        <end position="112"/>
    </location>
</feature>
<dbReference type="AlphaFoldDB" id="A0ABD1T6B2"/>
<evidence type="ECO:0000313" key="3">
    <source>
        <dbReference type="Proteomes" id="UP001604277"/>
    </source>
</evidence>
<gene>
    <name evidence="2" type="ORF">Fot_31920</name>
</gene>
<name>A0ABD1T6B2_9LAMI</name>
<comment type="caution">
    <text evidence="2">The sequence shown here is derived from an EMBL/GenBank/DDBJ whole genome shotgun (WGS) entry which is preliminary data.</text>
</comment>
<reference evidence="3" key="1">
    <citation type="submission" date="2024-07" db="EMBL/GenBank/DDBJ databases">
        <title>Two chromosome-level genome assemblies of Korean endemic species Abeliophyllum distichum and Forsythia ovata (Oleaceae).</title>
        <authorList>
            <person name="Jang H."/>
        </authorList>
    </citation>
    <scope>NUCLEOTIDE SEQUENCE [LARGE SCALE GENOMIC DNA]</scope>
</reference>
<accession>A0ABD1T6B2</accession>
<organism evidence="2 3">
    <name type="scientific">Forsythia ovata</name>
    <dbReference type="NCBI Taxonomy" id="205694"/>
    <lineage>
        <taxon>Eukaryota</taxon>
        <taxon>Viridiplantae</taxon>
        <taxon>Streptophyta</taxon>
        <taxon>Embryophyta</taxon>
        <taxon>Tracheophyta</taxon>
        <taxon>Spermatophyta</taxon>
        <taxon>Magnoliopsida</taxon>
        <taxon>eudicotyledons</taxon>
        <taxon>Gunneridae</taxon>
        <taxon>Pentapetalae</taxon>
        <taxon>asterids</taxon>
        <taxon>lamiids</taxon>
        <taxon>Lamiales</taxon>
        <taxon>Oleaceae</taxon>
        <taxon>Forsythieae</taxon>
        <taxon>Forsythia</taxon>
    </lineage>
</organism>
<keyword evidence="3" id="KW-1185">Reference proteome</keyword>
<evidence type="ECO:0000313" key="2">
    <source>
        <dbReference type="EMBL" id="KAL2508273.1"/>
    </source>
</evidence>
<proteinExistence type="predicted"/>
<dbReference type="EMBL" id="JBFOLJ010000009">
    <property type="protein sequence ID" value="KAL2508273.1"/>
    <property type="molecule type" value="Genomic_DNA"/>
</dbReference>
<dbReference type="Proteomes" id="UP001604277">
    <property type="component" value="Unassembled WGS sequence"/>
</dbReference>
<evidence type="ECO:0000256" key="1">
    <source>
        <dbReference type="SAM" id="MobiDB-lite"/>
    </source>
</evidence>
<sequence>MDGAVWTVAEKAEYAKFRNRHVREIYHRYPLLFGQALDSDKYAMTPTKLSQRGFDGVISNGSDSPHDTLPIFAETRDSSDEGQVELGSSSRMDISGCHNGEKRKGSTRRSKAKAKKIRSVDLSYLVEHLATVDEALAANRQNCQEQVPSCHQCITEPVATEKMPKGSALYNFALTFLVNCKN</sequence>